<dbReference type="EMBL" id="CABIJS010000444">
    <property type="protein sequence ID" value="VUZ51701.1"/>
    <property type="molecule type" value="Genomic_DNA"/>
</dbReference>
<name>A0A564YWP5_HYMDI</name>
<dbReference type="Proteomes" id="UP000321570">
    <property type="component" value="Unassembled WGS sequence"/>
</dbReference>
<keyword evidence="2" id="KW-1185">Reference proteome</keyword>
<evidence type="ECO:0000313" key="1">
    <source>
        <dbReference type="EMBL" id="VUZ51701.1"/>
    </source>
</evidence>
<accession>A0A564YWP5</accession>
<sequence length="59" mass="6173">MVESLSAEIRVLSAKFESRMSPDVSNASTVSLNFSKNSTQSAVLLISRKASPNATISGG</sequence>
<evidence type="ECO:0000313" key="2">
    <source>
        <dbReference type="Proteomes" id="UP000321570"/>
    </source>
</evidence>
<dbReference type="AlphaFoldDB" id="A0A564YWP5"/>
<reference evidence="1 2" key="1">
    <citation type="submission" date="2019-07" db="EMBL/GenBank/DDBJ databases">
        <authorList>
            <person name="Jastrzebski P J."/>
            <person name="Paukszto L."/>
            <person name="Jastrzebski P J."/>
        </authorList>
    </citation>
    <scope>NUCLEOTIDE SEQUENCE [LARGE SCALE GENOMIC DNA]</scope>
    <source>
        <strain evidence="1 2">WMS-il1</strain>
    </source>
</reference>
<gene>
    <name evidence="1" type="ORF">WMSIL1_LOCUS10197</name>
</gene>
<protein>
    <submittedName>
        <fullName evidence="1">Uncharacterized protein</fullName>
    </submittedName>
</protein>
<proteinExistence type="predicted"/>
<organism evidence="1 2">
    <name type="scientific">Hymenolepis diminuta</name>
    <name type="common">Rat tapeworm</name>
    <dbReference type="NCBI Taxonomy" id="6216"/>
    <lineage>
        <taxon>Eukaryota</taxon>
        <taxon>Metazoa</taxon>
        <taxon>Spiralia</taxon>
        <taxon>Lophotrochozoa</taxon>
        <taxon>Platyhelminthes</taxon>
        <taxon>Cestoda</taxon>
        <taxon>Eucestoda</taxon>
        <taxon>Cyclophyllidea</taxon>
        <taxon>Hymenolepididae</taxon>
        <taxon>Hymenolepis</taxon>
    </lineage>
</organism>